<dbReference type="GO" id="GO:0016020">
    <property type="term" value="C:membrane"/>
    <property type="evidence" value="ECO:0007669"/>
    <property type="project" value="InterPro"/>
</dbReference>
<name>A0A401RS51_CHIPU</name>
<dbReference type="STRING" id="137246.A0A401RS51"/>
<dbReference type="InterPro" id="IPR000998">
    <property type="entry name" value="MAM_dom"/>
</dbReference>
<feature type="disulfide bond" evidence="2">
    <location>
        <begin position="95"/>
        <end position="110"/>
    </location>
</feature>
<dbReference type="OrthoDB" id="412155at2759"/>
<dbReference type="PROSITE" id="PS50068">
    <property type="entry name" value="LDLRA_2"/>
    <property type="match status" value="1"/>
</dbReference>
<dbReference type="PANTHER" id="PTHR23282">
    <property type="entry name" value="APICAL ENDOSOMAL GLYCOPROTEIN PRECURSOR"/>
    <property type="match status" value="1"/>
</dbReference>
<dbReference type="EMBL" id="BEZZ01000002">
    <property type="protein sequence ID" value="GCC20962.1"/>
    <property type="molecule type" value="Genomic_DNA"/>
</dbReference>
<dbReference type="Proteomes" id="UP000287033">
    <property type="component" value="Unassembled WGS sequence"/>
</dbReference>
<keyword evidence="5" id="KW-1185">Reference proteome</keyword>
<evidence type="ECO:0000256" key="2">
    <source>
        <dbReference type="PROSITE-ProRule" id="PRU00124"/>
    </source>
</evidence>
<evidence type="ECO:0000256" key="1">
    <source>
        <dbReference type="ARBA" id="ARBA00023157"/>
    </source>
</evidence>
<dbReference type="InterPro" id="IPR023415">
    <property type="entry name" value="LDLR_class-A_CS"/>
</dbReference>
<reference evidence="4 5" key="1">
    <citation type="journal article" date="2018" name="Nat. Ecol. Evol.">
        <title>Shark genomes provide insights into elasmobranch evolution and the origin of vertebrates.</title>
        <authorList>
            <person name="Hara Y"/>
            <person name="Yamaguchi K"/>
            <person name="Onimaru K"/>
            <person name="Kadota M"/>
            <person name="Koyanagi M"/>
            <person name="Keeley SD"/>
            <person name="Tatsumi K"/>
            <person name="Tanaka K"/>
            <person name="Motone F"/>
            <person name="Kageyama Y"/>
            <person name="Nozu R"/>
            <person name="Adachi N"/>
            <person name="Nishimura O"/>
            <person name="Nakagawa R"/>
            <person name="Tanegashima C"/>
            <person name="Kiyatake I"/>
            <person name="Matsumoto R"/>
            <person name="Murakumo K"/>
            <person name="Nishida K"/>
            <person name="Terakita A"/>
            <person name="Kuratani S"/>
            <person name="Sato K"/>
            <person name="Hyodo S Kuraku.S."/>
        </authorList>
    </citation>
    <scope>NUCLEOTIDE SEQUENCE [LARGE SCALE GENOMIC DNA]</scope>
</reference>
<dbReference type="PANTHER" id="PTHR23282:SF146">
    <property type="entry name" value="RT07201P-RELATED"/>
    <property type="match status" value="1"/>
</dbReference>
<feature type="domain" description="MAM" evidence="3">
    <location>
        <begin position="118"/>
        <end position="284"/>
    </location>
</feature>
<gene>
    <name evidence="4" type="ORF">chiPu_0000134</name>
</gene>
<dbReference type="InterPro" id="IPR051560">
    <property type="entry name" value="MAM_domain-containing"/>
</dbReference>
<dbReference type="PROSITE" id="PS50060">
    <property type="entry name" value="MAM_2"/>
    <property type="match status" value="2"/>
</dbReference>
<proteinExistence type="predicted"/>
<accession>A0A401RS51</accession>
<dbReference type="AlphaFoldDB" id="A0A401RS51"/>
<dbReference type="CDD" id="cd00112">
    <property type="entry name" value="LDLa"/>
    <property type="match status" value="1"/>
</dbReference>
<evidence type="ECO:0000313" key="4">
    <source>
        <dbReference type="EMBL" id="GCC20962.1"/>
    </source>
</evidence>
<sequence length="289" mass="31859">MDLLGVQTDKDLTEVWNITGNQGDRWHKAVIYLRKIRNFEIIFEGIRTKNFGGGAAIDDIQFKNCAPDWSLPGFCVAATDYSCQNAKCVESELVCDYKPDCEDGSDEFDCSQFVNIPGSCSFDSTTSRSLLTECSLMQRTDDDFDWTIASKSSTAGTGPVSDHTPGVGGMFLYINSAAQREGDIAKIATTQPFPASVGVCRLRFWYYIYGSKEMGTLKIYSAGEHGMPLLMWSVTGNKEDNWIYANVIISNNYPFNILFEAEVGGDDLTDIAIDDISFTLECVTGGTVP</sequence>
<dbReference type="SMART" id="SM00137">
    <property type="entry name" value="MAM"/>
    <property type="match status" value="1"/>
</dbReference>
<dbReference type="SUPFAM" id="SSF49899">
    <property type="entry name" value="Concanavalin A-like lectins/glucanases"/>
    <property type="match status" value="2"/>
</dbReference>
<dbReference type="SUPFAM" id="SSF57424">
    <property type="entry name" value="LDL receptor-like module"/>
    <property type="match status" value="1"/>
</dbReference>
<comment type="caution">
    <text evidence="2">Lacks conserved residue(s) required for the propagation of feature annotation.</text>
</comment>
<organism evidence="4 5">
    <name type="scientific">Chiloscyllium punctatum</name>
    <name type="common">Brownbanded bambooshark</name>
    <name type="synonym">Hemiscyllium punctatum</name>
    <dbReference type="NCBI Taxonomy" id="137246"/>
    <lineage>
        <taxon>Eukaryota</taxon>
        <taxon>Metazoa</taxon>
        <taxon>Chordata</taxon>
        <taxon>Craniata</taxon>
        <taxon>Vertebrata</taxon>
        <taxon>Chondrichthyes</taxon>
        <taxon>Elasmobranchii</taxon>
        <taxon>Galeomorphii</taxon>
        <taxon>Galeoidea</taxon>
        <taxon>Orectolobiformes</taxon>
        <taxon>Hemiscylliidae</taxon>
        <taxon>Chiloscyllium</taxon>
    </lineage>
</organism>
<dbReference type="InterPro" id="IPR036055">
    <property type="entry name" value="LDL_receptor-like_sf"/>
</dbReference>
<evidence type="ECO:0000313" key="5">
    <source>
        <dbReference type="Proteomes" id="UP000287033"/>
    </source>
</evidence>
<dbReference type="Gene3D" id="2.60.120.200">
    <property type="match status" value="2"/>
</dbReference>
<dbReference type="Pfam" id="PF00057">
    <property type="entry name" value="Ldl_recept_a"/>
    <property type="match status" value="1"/>
</dbReference>
<dbReference type="SMART" id="SM00192">
    <property type="entry name" value="LDLa"/>
    <property type="match status" value="1"/>
</dbReference>
<dbReference type="Gene3D" id="4.10.400.10">
    <property type="entry name" value="Low-density Lipoprotein Receptor"/>
    <property type="match status" value="1"/>
</dbReference>
<dbReference type="InterPro" id="IPR002172">
    <property type="entry name" value="LDrepeatLR_classA_rpt"/>
</dbReference>
<dbReference type="PRINTS" id="PR00020">
    <property type="entry name" value="MAMDOMAIN"/>
</dbReference>
<dbReference type="PROSITE" id="PS01209">
    <property type="entry name" value="LDLRA_1"/>
    <property type="match status" value="1"/>
</dbReference>
<protein>
    <recommendedName>
        <fullName evidence="3">MAM domain-containing protein</fullName>
    </recommendedName>
</protein>
<comment type="caution">
    <text evidence="4">The sequence shown here is derived from an EMBL/GenBank/DDBJ whole genome shotgun (WGS) entry which is preliminary data.</text>
</comment>
<feature type="disulfide bond" evidence="2">
    <location>
        <begin position="83"/>
        <end position="101"/>
    </location>
</feature>
<feature type="domain" description="MAM" evidence="3">
    <location>
        <begin position="1"/>
        <end position="67"/>
    </location>
</feature>
<dbReference type="Pfam" id="PF00629">
    <property type="entry name" value="MAM"/>
    <property type="match status" value="2"/>
</dbReference>
<dbReference type="OMA" id="WIYANVI"/>
<dbReference type="CDD" id="cd06263">
    <property type="entry name" value="MAM"/>
    <property type="match status" value="1"/>
</dbReference>
<keyword evidence="1 2" id="KW-1015">Disulfide bond</keyword>
<evidence type="ECO:0000259" key="3">
    <source>
        <dbReference type="PROSITE" id="PS50060"/>
    </source>
</evidence>
<dbReference type="InterPro" id="IPR013320">
    <property type="entry name" value="ConA-like_dom_sf"/>
</dbReference>